<protein>
    <submittedName>
        <fullName evidence="1">Uncharacterized protein</fullName>
    </submittedName>
</protein>
<organism evidence="1 2">
    <name type="scientific">Amniculicola lignicola CBS 123094</name>
    <dbReference type="NCBI Taxonomy" id="1392246"/>
    <lineage>
        <taxon>Eukaryota</taxon>
        <taxon>Fungi</taxon>
        <taxon>Dikarya</taxon>
        <taxon>Ascomycota</taxon>
        <taxon>Pezizomycotina</taxon>
        <taxon>Dothideomycetes</taxon>
        <taxon>Pleosporomycetidae</taxon>
        <taxon>Pleosporales</taxon>
        <taxon>Amniculicolaceae</taxon>
        <taxon>Amniculicola</taxon>
    </lineage>
</organism>
<dbReference type="EMBL" id="ML977560">
    <property type="protein sequence ID" value="KAF2006351.1"/>
    <property type="molecule type" value="Genomic_DNA"/>
</dbReference>
<evidence type="ECO:0000313" key="1">
    <source>
        <dbReference type="EMBL" id="KAF2006351.1"/>
    </source>
</evidence>
<evidence type="ECO:0000313" key="2">
    <source>
        <dbReference type="Proteomes" id="UP000799779"/>
    </source>
</evidence>
<sequence>MQAYSIPFLTAYLPNFRPIVSEKAKSVYTDTQRGAIPNPRVGSERKGYSLKENRNIVITRSQ</sequence>
<dbReference type="Proteomes" id="UP000799779">
    <property type="component" value="Unassembled WGS sequence"/>
</dbReference>
<accession>A0A6A5X100</accession>
<gene>
    <name evidence="1" type="ORF">P154DRAFT_517978</name>
</gene>
<name>A0A6A5X100_9PLEO</name>
<keyword evidence="2" id="KW-1185">Reference proteome</keyword>
<proteinExistence type="predicted"/>
<dbReference type="AlphaFoldDB" id="A0A6A5X100"/>
<reference evidence="1" key="1">
    <citation type="journal article" date="2020" name="Stud. Mycol.">
        <title>101 Dothideomycetes genomes: a test case for predicting lifestyles and emergence of pathogens.</title>
        <authorList>
            <person name="Haridas S."/>
            <person name="Albert R."/>
            <person name="Binder M."/>
            <person name="Bloem J."/>
            <person name="Labutti K."/>
            <person name="Salamov A."/>
            <person name="Andreopoulos B."/>
            <person name="Baker S."/>
            <person name="Barry K."/>
            <person name="Bills G."/>
            <person name="Bluhm B."/>
            <person name="Cannon C."/>
            <person name="Castanera R."/>
            <person name="Culley D."/>
            <person name="Daum C."/>
            <person name="Ezra D."/>
            <person name="Gonzalez J."/>
            <person name="Henrissat B."/>
            <person name="Kuo A."/>
            <person name="Liang C."/>
            <person name="Lipzen A."/>
            <person name="Lutzoni F."/>
            <person name="Magnuson J."/>
            <person name="Mondo S."/>
            <person name="Nolan M."/>
            <person name="Ohm R."/>
            <person name="Pangilinan J."/>
            <person name="Park H.-J."/>
            <person name="Ramirez L."/>
            <person name="Alfaro M."/>
            <person name="Sun H."/>
            <person name="Tritt A."/>
            <person name="Yoshinaga Y."/>
            <person name="Zwiers L.-H."/>
            <person name="Turgeon B."/>
            <person name="Goodwin S."/>
            <person name="Spatafora J."/>
            <person name="Crous P."/>
            <person name="Grigoriev I."/>
        </authorList>
    </citation>
    <scope>NUCLEOTIDE SEQUENCE</scope>
    <source>
        <strain evidence="1">CBS 123094</strain>
    </source>
</reference>